<dbReference type="PANTHER" id="PTHR31630:SF10">
    <property type="entry name" value="PHYTANOYL-COA DIOXYGENASE"/>
    <property type="match status" value="1"/>
</dbReference>
<evidence type="ECO:0008006" key="2">
    <source>
        <dbReference type="Google" id="ProtNLM"/>
    </source>
</evidence>
<reference evidence="1" key="1">
    <citation type="journal article" date="2020" name="Nature">
        <title>Giant virus diversity and host interactions through global metagenomics.</title>
        <authorList>
            <person name="Schulz F."/>
            <person name="Roux S."/>
            <person name="Paez-Espino D."/>
            <person name="Jungbluth S."/>
            <person name="Walsh D.A."/>
            <person name="Denef V.J."/>
            <person name="McMahon K.D."/>
            <person name="Konstantinidis K.T."/>
            <person name="Eloe-Fadrosh E.A."/>
            <person name="Kyrpides N.C."/>
            <person name="Woyke T."/>
        </authorList>
    </citation>
    <scope>NUCLEOTIDE SEQUENCE</scope>
    <source>
        <strain evidence="1">GVMAG-M-3300020166-5</strain>
    </source>
</reference>
<protein>
    <recommendedName>
        <fullName evidence="2">Phytanoyl-CoA dioxygenase</fullName>
    </recommendedName>
</protein>
<dbReference type="EMBL" id="MN739287">
    <property type="protein sequence ID" value="QHS97114.1"/>
    <property type="molecule type" value="Genomic_DNA"/>
</dbReference>
<dbReference type="PANTHER" id="PTHR31630">
    <property type="entry name" value="PHYTANOYL-COA DIOXYGENASE-RELATED-RELATED"/>
    <property type="match status" value="1"/>
</dbReference>
<dbReference type="Gene3D" id="2.60.120.620">
    <property type="entry name" value="q2cbj1_9rhob like domain"/>
    <property type="match status" value="1"/>
</dbReference>
<dbReference type="SUPFAM" id="SSF51197">
    <property type="entry name" value="Clavaminate synthase-like"/>
    <property type="match status" value="1"/>
</dbReference>
<evidence type="ECO:0000313" key="1">
    <source>
        <dbReference type="EMBL" id="QHS97114.1"/>
    </source>
</evidence>
<name>A0A6C0C023_9ZZZZ</name>
<dbReference type="Pfam" id="PF05721">
    <property type="entry name" value="PhyH"/>
    <property type="match status" value="1"/>
</dbReference>
<dbReference type="InterPro" id="IPR008775">
    <property type="entry name" value="Phytyl_CoA_dOase-like"/>
</dbReference>
<sequence>MEFIQHLETHGWCIIPDILSRSEIDEAKRLFYNWQKTIPEHDRLHSTIDPHGIYKHHEVGHQEHAWFIRTNPKLQNVYRQIWKTEDVVVSFDGSCYIPKSCKKKDNIWTHSDQSPTVNRLACYQGFVALTENKERTLVVYNKTHLIHHEYFTKKGNTSKANWQRIDKDDVEAAAHLKRILHIPAGALVLWDSRTFHQNQYGAPGSEERIVQYVCFMPKNVPENTTAMQAKRKKYFDTRRTTSHWPYPIKVNGLQPQTYGDQSKLIDYSKLTPPNLERFMCEIEKII</sequence>
<dbReference type="AlphaFoldDB" id="A0A6C0C023"/>
<organism evidence="1">
    <name type="scientific">viral metagenome</name>
    <dbReference type="NCBI Taxonomy" id="1070528"/>
    <lineage>
        <taxon>unclassified sequences</taxon>
        <taxon>metagenomes</taxon>
        <taxon>organismal metagenomes</taxon>
    </lineage>
</organism>
<proteinExistence type="predicted"/>
<accession>A0A6C0C023</accession>